<keyword evidence="2" id="KW-0732">Signal</keyword>
<feature type="signal peptide" evidence="2">
    <location>
        <begin position="1"/>
        <end position="17"/>
    </location>
</feature>
<keyword evidence="1" id="KW-1133">Transmembrane helix</keyword>
<dbReference type="EMBL" id="QBIY01012880">
    <property type="protein sequence ID" value="RXN14751.1"/>
    <property type="molecule type" value="Genomic_DNA"/>
</dbReference>
<gene>
    <name evidence="3" type="ORF">ROHU_008921</name>
</gene>
<evidence type="ECO:0000313" key="4">
    <source>
        <dbReference type="Proteomes" id="UP000290572"/>
    </source>
</evidence>
<evidence type="ECO:0000256" key="2">
    <source>
        <dbReference type="SAM" id="SignalP"/>
    </source>
</evidence>
<dbReference type="AlphaFoldDB" id="A0A498M2K5"/>
<dbReference type="Proteomes" id="UP000290572">
    <property type="component" value="Unassembled WGS sequence"/>
</dbReference>
<sequence length="302" mass="33170">MELVIFIVFQLMMEVQSYNSLQKPIISVSDDDAQPTVSCEIPLSVRADFICSLYTEDDDLLYQRVSQRSLPPAKLRASALDIVKTDTVELSCENTEDLKMEMCYFNINGRENSTSTTTQQTTTTTMKTNIWFIVLVFTGVAVILSGLTGFICLCRFASKKRRKHQGTGMSCSGPAETYSLITSVPATSQPISADTLFVVPVSTGVAVIMLGLICLCWCASKKRRKQTIKPDVHSQEPGMSCPGPGETYSLITSVPATSQPISGDALVNKKQKWGNTEENVNVNHLFATVSRKPVKSNSEDQV</sequence>
<keyword evidence="1" id="KW-0812">Transmembrane</keyword>
<comment type="caution">
    <text evidence="3">The sequence shown here is derived from an EMBL/GenBank/DDBJ whole genome shotgun (WGS) entry which is preliminary data.</text>
</comment>
<keyword evidence="1" id="KW-0472">Membrane</keyword>
<protein>
    <submittedName>
        <fullName evidence="3">Uncharacterized protein</fullName>
    </submittedName>
</protein>
<proteinExistence type="predicted"/>
<accession>A0A498M2K5</accession>
<evidence type="ECO:0000256" key="1">
    <source>
        <dbReference type="SAM" id="Phobius"/>
    </source>
</evidence>
<feature type="transmembrane region" description="Helical" evidence="1">
    <location>
        <begin position="130"/>
        <end position="154"/>
    </location>
</feature>
<name>A0A498M2K5_LABRO</name>
<evidence type="ECO:0000313" key="3">
    <source>
        <dbReference type="EMBL" id="RXN14751.1"/>
    </source>
</evidence>
<feature type="chain" id="PRO_5019749005" evidence="2">
    <location>
        <begin position="18"/>
        <end position="302"/>
    </location>
</feature>
<keyword evidence="4" id="KW-1185">Reference proteome</keyword>
<organism evidence="3 4">
    <name type="scientific">Labeo rohita</name>
    <name type="common">Indian major carp</name>
    <name type="synonym">Cyprinus rohita</name>
    <dbReference type="NCBI Taxonomy" id="84645"/>
    <lineage>
        <taxon>Eukaryota</taxon>
        <taxon>Metazoa</taxon>
        <taxon>Chordata</taxon>
        <taxon>Craniata</taxon>
        <taxon>Vertebrata</taxon>
        <taxon>Euteleostomi</taxon>
        <taxon>Actinopterygii</taxon>
        <taxon>Neopterygii</taxon>
        <taxon>Teleostei</taxon>
        <taxon>Ostariophysi</taxon>
        <taxon>Cypriniformes</taxon>
        <taxon>Cyprinidae</taxon>
        <taxon>Labeoninae</taxon>
        <taxon>Labeonini</taxon>
        <taxon>Labeo</taxon>
    </lineage>
</organism>
<feature type="transmembrane region" description="Helical" evidence="1">
    <location>
        <begin position="196"/>
        <end position="219"/>
    </location>
</feature>
<reference evidence="3 4" key="1">
    <citation type="submission" date="2018-03" db="EMBL/GenBank/DDBJ databases">
        <title>Draft genome sequence of Rohu Carp (Labeo rohita).</title>
        <authorList>
            <person name="Das P."/>
            <person name="Kushwaha B."/>
            <person name="Joshi C.G."/>
            <person name="Kumar D."/>
            <person name="Nagpure N.S."/>
            <person name="Sahoo L."/>
            <person name="Das S.P."/>
            <person name="Bit A."/>
            <person name="Patnaik S."/>
            <person name="Meher P.K."/>
            <person name="Jayasankar P."/>
            <person name="Koringa P.G."/>
            <person name="Patel N.V."/>
            <person name="Hinsu A.T."/>
            <person name="Kumar R."/>
            <person name="Pandey M."/>
            <person name="Agarwal S."/>
            <person name="Srivastava S."/>
            <person name="Singh M."/>
            <person name="Iquebal M.A."/>
            <person name="Jaiswal S."/>
            <person name="Angadi U.B."/>
            <person name="Kumar N."/>
            <person name="Raza M."/>
            <person name="Shah T.M."/>
            <person name="Rai A."/>
            <person name="Jena J.K."/>
        </authorList>
    </citation>
    <scope>NUCLEOTIDE SEQUENCE [LARGE SCALE GENOMIC DNA]</scope>
    <source>
        <strain evidence="3">DASCIFA01</strain>
        <tissue evidence="3">Testis</tissue>
    </source>
</reference>